<keyword evidence="1" id="KW-0472">Membrane</keyword>
<dbReference type="EMBL" id="CP059066">
    <property type="protein sequence ID" value="QSQ10554.1"/>
    <property type="molecule type" value="Genomic_DNA"/>
</dbReference>
<keyword evidence="1" id="KW-1133">Transmembrane helix</keyword>
<evidence type="ECO:0000313" key="3">
    <source>
        <dbReference type="Proteomes" id="UP000662904"/>
    </source>
</evidence>
<dbReference type="Proteomes" id="UP000662904">
    <property type="component" value="Chromosome"/>
</dbReference>
<reference evidence="2" key="1">
    <citation type="submission" date="2020-07" db="EMBL/GenBank/DDBJ databases">
        <title>Koleobacter methoxysyntrophicus gen. nov., sp. nov., a novel anaerobic bacterium isolated from deep subsurface oil field and proposal of Koleobacterales ord. nov. in the phylum Firmicutes.</title>
        <authorList>
            <person name="Sakamoto S."/>
            <person name="Tamaki H."/>
        </authorList>
    </citation>
    <scope>NUCLEOTIDE SEQUENCE</scope>
    <source>
        <strain evidence="2">NRmbB1</strain>
    </source>
</reference>
<protein>
    <submittedName>
        <fullName evidence="2">Uncharacterized protein</fullName>
    </submittedName>
</protein>
<dbReference type="RefSeq" id="WP_206707864.1">
    <property type="nucleotide sequence ID" value="NZ_CP059066.1"/>
</dbReference>
<dbReference type="AlphaFoldDB" id="A0A8A0RRD9"/>
<gene>
    <name evidence="2" type="ORF">H0A61_02964</name>
</gene>
<feature type="transmembrane region" description="Helical" evidence="1">
    <location>
        <begin position="7"/>
        <end position="29"/>
    </location>
</feature>
<sequence length="218" mass="24482">MKNKNGGFITVIVLALMGAVSIYTAVLFYPQAALGRAVNTRISEIRSYHCRRAAVERVLALLESNISYSLPVDFDDLNVYVNIEEISIEKEPVYIIRQAEEQELDVYFDIYSETTAYIDITASGPLTVHLYSPSGSLIRSGTVDGYDTWVLDDIYDSSTDTWGWGYGTYRLHTGPGSSLVEVSYEQTVSRTVAVETINRYTVKINLAPKSKNRVYVLY</sequence>
<accession>A0A8A0RRD9</accession>
<name>A0A8A0RRD9_9FIRM</name>
<keyword evidence="1" id="KW-0812">Transmembrane</keyword>
<evidence type="ECO:0000313" key="2">
    <source>
        <dbReference type="EMBL" id="QSQ10554.1"/>
    </source>
</evidence>
<organism evidence="2 3">
    <name type="scientific">Koleobacter methoxysyntrophicus</name>
    <dbReference type="NCBI Taxonomy" id="2751313"/>
    <lineage>
        <taxon>Bacteria</taxon>
        <taxon>Bacillati</taxon>
        <taxon>Bacillota</taxon>
        <taxon>Clostridia</taxon>
        <taxon>Koleobacterales</taxon>
        <taxon>Koleobacteraceae</taxon>
        <taxon>Koleobacter</taxon>
    </lineage>
</organism>
<evidence type="ECO:0000256" key="1">
    <source>
        <dbReference type="SAM" id="Phobius"/>
    </source>
</evidence>
<keyword evidence="3" id="KW-1185">Reference proteome</keyword>
<dbReference type="KEGG" id="kme:H0A61_02964"/>
<proteinExistence type="predicted"/>